<dbReference type="Pfam" id="PF00895">
    <property type="entry name" value="ATP-synt_8"/>
    <property type="match status" value="1"/>
</dbReference>
<dbReference type="EMBL" id="MH542430">
    <property type="protein sequence ID" value="AYB71580.1"/>
    <property type="molecule type" value="Genomic_DNA"/>
</dbReference>
<organism evidence="14">
    <name type="scientific">Platorchestia sp. AKP-2018</name>
    <dbReference type="NCBI Taxonomy" id="2306295"/>
    <lineage>
        <taxon>Eukaryota</taxon>
        <taxon>Metazoa</taxon>
        <taxon>Ecdysozoa</taxon>
        <taxon>Arthropoda</taxon>
        <taxon>Crustacea</taxon>
        <taxon>Multicrustacea</taxon>
        <taxon>Malacostraca</taxon>
        <taxon>Eumalacostraca</taxon>
        <taxon>Peracarida</taxon>
        <taxon>Amphipoda</taxon>
        <taxon>Senticaudata</taxon>
        <taxon>Talitrida</taxon>
        <taxon>Talitroidea</taxon>
        <taxon>Talitridae</taxon>
        <taxon>Platorchestia</taxon>
    </lineage>
</organism>
<sequence>MPQMAPIMWYHLFIIFNMMTLVLTTKIFFSVVPDSTLVNTTTIITNKKTWKL</sequence>
<evidence type="ECO:0000256" key="8">
    <source>
        <dbReference type="ARBA" id="ARBA00022989"/>
    </source>
</evidence>
<protein>
    <recommendedName>
        <fullName evidence="12">ATP synthase complex subunit 8</fullName>
    </recommendedName>
</protein>
<keyword evidence="6 12" id="KW-0812">Transmembrane</keyword>
<evidence type="ECO:0000256" key="1">
    <source>
        <dbReference type="ARBA" id="ARBA00004304"/>
    </source>
</evidence>
<keyword evidence="10 12" id="KW-0496">Mitochondrion</keyword>
<comment type="similarity">
    <text evidence="2 12">Belongs to the ATPase protein 8 family.</text>
</comment>
<evidence type="ECO:0000256" key="3">
    <source>
        <dbReference type="ARBA" id="ARBA00011291"/>
    </source>
</evidence>
<keyword evidence="4 12" id="KW-0813">Transport</keyword>
<evidence type="ECO:0000256" key="9">
    <source>
        <dbReference type="ARBA" id="ARBA00023065"/>
    </source>
</evidence>
<dbReference type="GO" id="GO:0015078">
    <property type="term" value="F:proton transmembrane transporter activity"/>
    <property type="evidence" value="ECO:0007669"/>
    <property type="project" value="InterPro"/>
</dbReference>
<geneLocation type="mitochondrion" evidence="14"/>
<comment type="subcellular location">
    <subcellularLocation>
        <location evidence="1 12">Mitochondrion membrane</location>
        <topology evidence="1 12">Single-pass membrane protein</topology>
    </subcellularLocation>
</comment>
<keyword evidence="7 12" id="KW-0375">Hydrogen ion transport</keyword>
<dbReference type="InterPro" id="IPR001421">
    <property type="entry name" value="ATP8_metazoa"/>
</dbReference>
<evidence type="ECO:0000256" key="7">
    <source>
        <dbReference type="ARBA" id="ARBA00022781"/>
    </source>
</evidence>
<dbReference type="AlphaFoldDB" id="A0A385UKR4"/>
<dbReference type="GO" id="GO:0031966">
    <property type="term" value="C:mitochondrial membrane"/>
    <property type="evidence" value="ECO:0007669"/>
    <property type="project" value="UniProtKB-SubCell"/>
</dbReference>
<keyword evidence="5 12" id="KW-0138">CF(0)</keyword>
<evidence type="ECO:0000256" key="2">
    <source>
        <dbReference type="ARBA" id="ARBA00008892"/>
    </source>
</evidence>
<keyword evidence="9 12" id="KW-0406">Ion transport</keyword>
<evidence type="ECO:0000256" key="10">
    <source>
        <dbReference type="ARBA" id="ARBA00023128"/>
    </source>
</evidence>
<comment type="subunit">
    <text evidence="3">F-type ATPases have 2 components, CF(1) - the catalytic core - and CF(0) - the membrane proton channel.</text>
</comment>
<evidence type="ECO:0000256" key="4">
    <source>
        <dbReference type="ARBA" id="ARBA00022448"/>
    </source>
</evidence>
<accession>A0A385UKR4</accession>
<proteinExistence type="inferred from homology"/>
<name>A0A385UKR4_9CRUS</name>
<dbReference type="GO" id="GO:0015986">
    <property type="term" value="P:proton motive force-driven ATP synthesis"/>
    <property type="evidence" value="ECO:0007669"/>
    <property type="project" value="InterPro"/>
</dbReference>
<evidence type="ECO:0000313" key="14">
    <source>
        <dbReference type="EMBL" id="AYB71580.1"/>
    </source>
</evidence>
<evidence type="ECO:0000256" key="13">
    <source>
        <dbReference type="SAM" id="Phobius"/>
    </source>
</evidence>
<evidence type="ECO:0000256" key="12">
    <source>
        <dbReference type="RuleBase" id="RU003661"/>
    </source>
</evidence>
<evidence type="ECO:0000256" key="6">
    <source>
        <dbReference type="ARBA" id="ARBA00022692"/>
    </source>
</evidence>
<evidence type="ECO:0000256" key="11">
    <source>
        <dbReference type="ARBA" id="ARBA00023136"/>
    </source>
</evidence>
<keyword evidence="8 13" id="KW-1133">Transmembrane helix</keyword>
<feature type="transmembrane region" description="Helical" evidence="13">
    <location>
        <begin position="7"/>
        <end position="29"/>
    </location>
</feature>
<keyword evidence="11 13" id="KW-0472">Membrane</keyword>
<gene>
    <name evidence="14" type="primary">Atp8</name>
</gene>
<dbReference type="GO" id="GO:0045259">
    <property type="term" value="C:proton-transporting ATP synthase complex"/>
    <property type="evidence" value="ECO:0007669"/>
    <property type="project" value="UniProtKB-KW"/>
</dbReference>
<evidence type="ECO:0000256" key="5">
    <source>
        <dbReference type="ARBA" id="ARBA00022547"/>
    </source>
</evidence>
<reference evidence="14" key="1">
    <citation type="submission" date="2018-06" db="EMBL/GenBank/DDBJ databases">
        <title>Comparative mitochondrial genome analysis of talitrids Platorchestia sp. and Trinorchestia longiramus.</title>
        <authorList>
            <person name="Patra A.K."/>
            <person name="Kim M.-S."/>
            <person name="Yoo J.-Y."/>
            <person name="Yoon M.-G."/>
            <person name="Choi J.-H."/>
            <person name="Yang Y."/>
        </authorList>
    </citation>
    <scope>NUCLEOTIDE SEQUENCE</scope>
</reference>